<organism evidence="10 11">
    <name type="scientific">Mesocestoides corti</name>
    <name type="common">Flatworm</name>
    <dbReference type="NCBI Taxonomy" id="53468"/>
    <lineage>
        <taxon>Eukaryota</taxon>
        <taxon>Metazoa</taxon>
        <taxon>Spiralia</taxon>
        <taxon>Lophotrochozoa</taxon>
        <taxon>Platyhelminthes</taxon>
        <taxon>Cestoda</taxon>
        <taxon>Eucestoda</taxon>
        <taxon>Cyclophyllidea</taxon>
        <taxon>Mesocestoididae</taxon>
        <taxon>Mesocestoides</taxon>
    </lineage>
</organism>
<dbReference type="InterPro" id="IPR046755">
    <property type="entry name" value="VAS1_LD"/>
</dbReference>
<keyword evidence="4 6" id="KW-1133">Transmembrane helix</keyword>
<dbReference type="Pfam" id="PF05827">
    <property type="entry name" value="VAS1_LD"/>
    <property type="match status" value="1"/>
</dbReference>
<keyword evidence="11" id="KW-1185">Reference proteome</keyword>
<proteinExistence type="inferred from homology"/>
<comment type="subcellular location">
    <subcellularLocation>
        <location evidence="1">Membrane</location>
        <topology evidence="1">Single-pass membrane protein</topology>
    </subcellularLocation>
</comment>
<dbReference type="PANTHER" id="PTHR12471">
    <property type="entry name" value="VACUOLAR ATP SYNTHASE SUBUNIT S1"/>
    <property type="match status" value="1"/>
</dbReference>
<evidence type="ECO:0000256" key="5">
    <source>
        <dbReference type="ARBA" id="ARBA00023136"/>
    </source>
</evidence>
<dbReference type="InterPro" id="IPR008388">
    <property type="entry name" value="Ac45_acc_su"/>
</dbReference>
<dbReference type="AlphaFoldDB" id="A0A0R3UP65"/>
<accession>A0A0R3UP65</accession>
<keyword evidence="7" id="KW-0732">Signal</keyword>
<feature type="domain" description="V-type proton ATPase subunit S1/VOA1 transmembrane" evidence="9">
    <location>
        <begin position="174"/>
        <end position="212"/>
    </location>
</feature>
<evidence type="ECO:0000256" key="1">
    <source>
        <dbReference type="ARBA" id="ARBA00004167"/>
    </source>
</evidence>
<name>A0A0R3UP65_MESCO</name>
<keyword evidence="3 6" id="KW-0812">Transmembrane</keyword>
<dbReference type="PANTHER" id="PTHR12471:SF7">
    <property type="entry name" value="V-TYPE PROTON ATPASE SUBUNIT S1"/>
    <property type="match status" value="1"/>
</dbReference>
<evidence type="ECO:0008006" key="12">
    <source>
        <dbReference type="Google" id="ProtNLM"/>
    </source>
</evidence>
<evidence type="ECO:0000256" key="4">
    <source>
        <dbReference type="ARBA" id="ARBA00022989"/>
    </source>
</evidence>
<dbReference type="Pfam" id="PF20520">
    <property type="entry name" value="Ac45-VOA1_TM"/>
    <property type="match status" value="1"/>
</dbReference>
<evidence type="ECO:0000256" key="3">
    <source>
        <dbReference type="ARBA" id="ARBA00022692"/>
    </source>
</evidence>
<feature type="signal peptide" evidence="7">
    <location>
        <begin position="1"/>
        <end position="16"/>
    </location>
</feature>
<evidence type="ECO:0000259" key="9">
    <source>
        <dbReference type="Pfam" id="PF20520"/>
    </source>
</evidence>
<evidence type="ECO:0000256" key="2">
    <source>
        <dbReference type="ARBA" id="ARBA00009037"/>
    </source>
</evidence>
<protein>
    <recommendedName>
        <fullName evidence="12">V-type proton ATPase subunit S1</fullName>
    </recommendedName>
</protein>
<feature type="transmembrane region" description="Helical" evidence="6">
    <location>
        <begin position="180"/>
        <end position="204"/>
    </location>
</feature>
<dbReference type="InterPro" id="IPR046756">
    <property type="entry name" value="VAS1/VOA1_TM"/>
</dbReference>
<dbReference type="GO" id="GO:0033176">
    <property type="term" value="C:proton-transporting V-type ATPase complex"/>
    <property type="evidence" value="ECO:0007669"/>
    <property type="project" value="TreeGrafter"/>
</dbReference>
<dbReference type="Gene3D" id="2.40.160.110">
    <property type="match status" value="1"/>
</dbReference>
<dbReference type="GO" id="GO:0001671">
    <property type="term" value="F:ATPase activator activity"/>
    <property type="evidence" value="ECO:0007669"/>
    <property type="project" value="TreeGrafter"/>
</dbReference>
<evidence type="ECO:0000256" key="6">
    <source>
        <dbReference type="SAM" id="Phobius"/>
    </source>
</evidence>
<dbReference type="Proteomes" id="UP000267029">
    <property type="component" value="Unassembled WGS sequence"/>
</dbReference>
<dbReference type="OrthoDB" id="9985059at2759"/>
<gene>
    <name evidence="10" type="ORF">MCOS_LOCUS9629</name>
</gene>
<keyword evidence="5 6" id="KW-0472">Membrane</keyword>
<evidence type="ECO:0000259" key="8">
    <source>
        <dbReference type="Pfam" id="PF05827"/>
    </source>
</evidence>
<dbReference type="STRING" id="53468.A0A0R3UP65"/>
<dbReference type="EMBL" id="UXSR01005785">
    <property type="protein sequence ID" value="VDD83626.1"/>
    <property type="molecule type" value="Genomic_DNA"/>
</dbReference>
<dbReference type="GO" id="GO:0030641">
    <property type="term" value="P:regulation of cellular pH"/>
    <property type="evidence" value="ECO:0007669"/>
    <property type="project" value="TreeGrafter"/>
</dbReference>
<evidence type="ECO:0000313" key="11">
    <source>
        <dbReference type="Proteomes" id="UP000267029"/>
    </source>
</evidence>
<sequence>MLLLSLTSDYFLIVKAETPNVDSENYIYFNVSGCLAFFARRIDVIIADNPSVNFTIKPVLTGGNCGNGNMSSLSFSANTSSVVLPAVDFSFQFASYQNGYWGLDSSKAMYNATTYKLAMEWPQSPISMGFKCSNMAQIVALNSTPRVEFSFTGLQVQPFGISDGIFTEATDCIGFLSSEILSSLLVTFLLLGIFTYGLVMVMGIQTNDSFDDPKHKVTQIFGTTD</sequence>
<evidence type="ECO:0000313" key="10">
    <source>
        <dbReference type="EMBL" id="VDD83626.1"/>
    </source>
</evidence>
<comment type="similarity">
    <text evidence="2">Belongs to the vacuolar ATPase subunit S1 family.</text>
</comment>
<evidence type="ECO:0000256" key="7">
    <source>
        <dbReference type="SAM" id="SignalP"/>
    </source>
</evidence>
<feature type="domain" description="V-type proton ATPase subunit S1 luminal" evidence="8">
    <location>
        <begin position="34"/>
        <end position="159"/>
    </location>
</feature>
<reference evidence="10 11" key="1">
    <citation type="submission" date="2018-10" db="EMBL/GenBank/DDBJ databases">
        <authorList>
            <consortium name="Pathogen Informatics"/>
        </authorList>
    </citation>
    <scope>NUCLEOTIDE SEQUENCE [LARGE SCALE GENOMIC DNA]</scope>
</reference>
<feature type="chain" id="PRO_5030017584" description="V-type proton ATPase subunit S1" evidence="7">
    <location>
        <begin position="17"/>
        <end position="225"/>
    </location>
</feature>